<dbReference type="EC" id="1.1.1.133" evidence="3 6"/>
<dbReference type="CDD" id="cd05254">
    <property type="entry name" value="dTDP_HR_like_SDR_e"/>
    <property type="match status" value="1"/>
</dbReference>
<evidence type="ECO:0000256" key="2">
    <source>
        <dbReference type="ARBA" id="ARBA00010944"/>
    </source>
</evidence>
<evidence type="ECO:0000313" key="9">
    <source>
        <dbReference type="Proteomes" id="UP000632273"/>
    </source>
</evidence>
<keyword evidence="9" id="KW-1185">Reference proteome</keyword>
<evidence type="ECO:0000256" key="6">
    <source>
        <dbReference type="RuleBase" id="RU364082"/>
    </source>
</evidence>
<name>A0ABQ1UJH2_9BACT</name>
<dbReference type="EMBL" id="BMHT01000006">
    <property type="protein sequence ID" value="GGF20567.1"/>
    <property type="molecule type" value="Genomic_DNA"/>
</dbReference>
<reference evidence="9" key="1">
    <citation type="journal article" date="2019" name="Int. J. Syst. Evol. Microbiol.">
        <title>The Global Catalogue of Microorganisms (GCM) 10K type strain sequencing project: providing services to taxonomists for standard genome sequencing and annotation.</title>
        <authorList>
            <consortium name="The Broad Institute Genomics Platform"/>
            <consortium name="The Broad Institute Genome Sequencing Center for Infectious Disease"/>
            <person name="Wu L."/>
            <person name="Ma J."/>
        </authorList>
    </citation>
    <scope>NUCLEOTIDE SEQUENCE [LARGE SCALE GENOMIC DNA]</scope>
    <source>
        <strain evidence="9">CGMCC 1.15197</strain>
    </source>
</reference>
<evidence type="ECO:0000256" key="5">
    <source>
        <dbReference type="ARBA" id="ARBA00048200"/>
    </source>
</evidence>
<dbReference type="SUPFAM" id="SSF51735">
    <property type="entry name" value="NAD(P)-binding Rossmann-fold domains"/>
    <property type="match status" value="1"/>
</dbReference>
<dbReference type="InterPro" id="IPR036291">
    <property type="entry name" value="NAD(P)-bd_dom_sf"/>
</dbReference>
<dbReference type="PANTHER" id="PTHR10491:SF4">
    <property type="entry name" value="METHIONINE ADENOSYLTRANSFERASE 2 SUBUNIT BETA"/>
    <property type="match status" value="1"/>
</dbReference>
<evidence type="ECO:0000256" key="1">
    <source>
        <dbReference type="ARBA" id="ARBA00004781"/>
    </source>
</evidence>
<protein>
    <recommendedName>
        <fullName evidence="4 6">dTDP-4-dehydrorhamnose reductase</fullName>
        <ecNumber evidence="3 6">1.1.1.133</ecNumber>
    </recommendedName>
</protein>
<dbReference type="InterPro" id="IPR005913">
    <property type="entry name" value="dTDP_dehydrorham_reduct"/>
</dbReference>
<organism evidence="8 9">
    <name type="scientific">Hymenobacter cavernae</name>
    <dbReference type="NCBI Taxonomy" id="2044852"/>
    <lineage>
        <taxon>Bacteria</taxon>
        <taxon>Pseudomonadati</taxon>
        <taxon>Bacteroidota</taxon>
        <taxon>Cytophagia</taxon>
        <taxon>Cytophagales</taxon>
        <taxon>Hymenobacteraceae</taxon>
        <taxon>Hymenobacter</taxon>
    </lineage>
</organism>
<sequence>MNVLIVGASGLVGGNCQQYLRQFEHYTVQGTHLSFSTEDSVYFNPCDLMDERNTALESFSPDVIVHCGALTFVDYCEDHIAESYQKTVTSTANLLTLARQHNAKFVYISTDYVFDGKSGPYSEEQTVNPICVYGAHKLEAENLVIASELPYLILRITNVYGDEARGKNFVARLLKQIESGEEIKLTLPYDQYATPINALDVAKALALLLENGKQGIYHLGSTDYVNRFQLADRVLHKFKYKQVQLSLTTTAALAQLAPRPLNGGLLAHKFLSEFPGFRFSNIDDYLSTKTHA</sequence>
<evidence type="ECO:0000256" key="4">
    <source>
        <dbReference type="ARBA" id="ARBA00017099"/>
    </source>
</evidence>
<comment type="catalytic activity">
    <reaction evidence="5">
        <text>dTDP-beta-L-rhamnose + NADP(+) = dTDP-4-dehydro-beta-L-rhamnose + NADPH + H(+)</text>
        <dbReference type="Rhea" id="RHEA:21796"/>
        <dbReference type="ChEBI" id="CHEBI:15378"/>
        <dbReference type="ChEBI" id="CHEBI:57510"/>
        <dbReference type="ChEBI" id="CHEBI:57783"/>
        <dbReference type="ChEBI" id="CHEBI:58349"/>
        <dbReference type="ChEBI" id="CHEBI:62830"/>
        <dbReference type="EC" id="1.1.1.133"/>
    </reaction>
</comment>
<feature type="domain" description="RmlD-like substrate binding" evidence="7">
    <location>
        <begin position="1"/>
        <end position="273"/>
    </location>
</feature>
<comment type="caution">
    <text evidence="8">The sequence shown here is derived from an EMBL/GenBank/DDBJ whole genome shotgun (WGS) entry which is preliminary data.</text>
</comment>
<comment type="pathway">
    <text evidence="1 6">Carbohydrate biosynthesis; dTDP-L-rhamnose biosynthesis.</text>
</comment>
<evidence type="ECO:0000256" key="3">
    <source>
        <dbReference type="ARBA" id="ARBA00012929"/>
    </source>
</evidence>
<proteinExistence type="inferred from homology"/>
<dbReference type="Gene3D" id="3.40.50.720">
    <property type="entry name" value="NAD(P)-binding Rossmann-like Domain"/>
    <property type="match status" value="1"/>
</dbReference>
<comment type="similarity">
    <text evidence="2 6">Belongs to the dTDP-4-dehydrorhamnose reductase family.</text>
</comment>
<evidence type="ECO:0000313" key="8">
    <source>
        <dbReference type="EMBL" id="GGF20567.1"/>
    </source>
</evidence>
<accession>A0ABQ1UJH2</accession>
<dbReference type="Proteomes" id="UP000632273">
    <property type="component" value="Unassembled WGS sequence"/>
</dbReference>
<dbReference type="InterPro" id="IPR029903">
    <property type="entry name" value="RmlD-like-bd"/>
</dbReference>
<keyword evidence="6" id="KW-0560">Oxidoreductase</keyword>
<keyword evidence="6" id="KW-0521">NADP</keyword>
<comment type="function">
    <text evidence="6">Catalyzes the reduction of dTDP-6-deoxy-L-lyxo-4-hexulose to yield dTDP-L-rhamnose.</text>
</comment>
<dbReference type="RefSeq" id="WP_188815346.1">
    <property type="nucleotide sequence ID" value="NZ_BMHT01000006.1"/>
</dbReference>
<evidence type="ECO:0000259" key="7">
    <source>
        <dbReference type="Pfam" id="PF04321"/>
    </source>
</evidence>
<gene>
    <name evidence="8" type="ORF">GCM10011383_35270</name>
</gene>
<dbReference type="PANTHER" id="PTHR10491">
    <property type="entry name" value="DTDP-4-DEHYDRORHAMNOSE REDUCTASE"/>
    <property type="match status" value="1"/>
</dbReference>
<dbReference type="Pfam" id="PF04321">
    <property type="entry name" value="RmlD_sub_bind"/>
    <property type="match status" value="1"/>
</dbReference>